<dbReference type="Proteomes" id="UP000000392">
    <property type="component" value="Chromosome"/>
</dbReference>
<evidence type="ECO:0000313" key="3">
    <source>
        <dbReference type="Proteomes" id="UP000000392"/>
    </source>
</evidence>
<sequence length="32" mass="3716">MIIQYVRHVGLNPDPCAHHQRSHGYQSQDQSL</sequence>
<evidence type="ECO:0000313" key="2">
    <source>
        <dbReference type="EMBL" id="ADI92542.1"/>
    </source>
</evidence>
<gene>
    <name evidence="2" type="ordered locus">AOLE_18300</name>
</gene>
<accession>A0AAN0PBT2</accession>
<organism evidence="2 3">
    <name type="scientific">Acinetobacter oleivorans (strain JCM 16667 / KCTC 23045 / DR1)</name>
    <dbReference type="NCBI Taxonomy" id="436717"/>
    <lineage>
        <taxon>Bacteria</taxon>
        <taxon>Pseudomonadati</taxon>
        <taxon>Pseudomonadota</taxon>
        <taxon>Gammaproteobacteria</taxon>
        <taxon>Moraxellales</taxon>
        <taxon>Moraxellaceae</taxon>
        <taxon>Acinetobacter</taxon>
    </lineage>
</organism>
<protein>
    <submittedName>
        <fullName evidence="2">Uncharacterized protein</fullName>
    </submittedName>
</protein>
<dbReference type="AlphaFoldDB" id="A0AAN0PBT2"/>
<proteinExistence type="predicted"/>
<name>A0AAN0PBT2_ACISD</name>
<feature type="region of interest" description="Disordered" evidence="1">
    <location>
        <begin position="13"/>
        <end position="32"/>
    </location>
</feature>
<evidence type="ECO:0000256" key="1">
    <source>
        <dbReference type="SAM" id="MobiDB-lite"/>
    </source>
</evidence>
<dbReference type="EMBL" id="CP002080">
    <property type="protein sequence ID" value="ADI92542.1"/>
    <property type="molecule type" value="Genomic_DNA"/>
</dbReference>
<dbReference type="KEGG" id="acd:AOLE_18300"/>
<reference evidence="2 3" key="1">
    <citation type="journal article" date="2010" name="J. Bacteriol.">
        <title>Complete genome sequence of the diesel-degrading Acinetobacter sp. strain DR1.</title>
        <authorList>
            <person name="Jung J."/>
            <person name="Baek J.H."/>
            <person name="Park W."/>
        </authorList>
    </citation>
    <scope>NUCLEOTIDE SEQUENCE [LARGE SCALE GENOMIC DNA]</scope>
    <source>
        <strain evidence="3">JCM 16667 / KCTC 23045 / DR1</strain>
    </source>
</reference>
<feature type="compositionally biased region" description="Polar residues" evidence="1">
    <location>
        <begin position="23"/>
        <end position="32"/>
    </location>
</feature>